<dbReference type="InterPro" id="IPR023227">
    <property type="entry name" value="SAM_OH_AdoTrfase_C_sf"/>
</dbReference>
<dbReference type="SUPFAM" id="SSF102522">
    <property type="entry name" value="Bacterial fluorinating enzyme, N-terminal domain"/>
    <property type="match status" value="1"/>
</dbReference>
<feature type="domain" description="S-adenosyl-l-methionine hydroxide adenosyltransferase C-terminal" evidence="4">
    <location>
        <begin position="158"/>
        <end position="235"/>
    </location>
</feature>
<dbReference type="Gene3D" id="2.40.30.90">
    <property type="entry name" value="Bacterial fluorinating enzyme like"/>
    <property type="match status" value="1"/>
</dbReference>
<organism evidence="5 6">
    <name type="scientific">Methylococcus capsulatus</name>
    <dbReference type="NCBI Taxonomy" id="414"/>
    <lineage>
        <taxon>Bacteria</taxon>
        <taxon>Pseudomonadati</taxon>
        <taxon>Pseudomonadota</taxon>
        <taxon>Gammaproteobacteria</taxon>
        <taxon>Methylococcales</taxon>
        <taxon>Methylococcaceae</taxon>
        <taxon>Methylococcus</taxon>
    </lineage>
</organism>
<comment type="similarity">
    <text evidence="2">Belongs to the SAM hydrolase / SAM-dependent halogenase family.</text>
</comment>
<evidence type="ECO:0000256" key="2">
    <source>
        <dbReference type="ARBA" id="ARBA00024035"/>
    </source>
</evidence>
<evidence type="ECO:0000259" key="3">
    <source>
        <dbReference type="Pfam" id="PF01887"/>
    </source>
</evidence>
<evidence type="ECO:0000313" key="5">
    <source>
        <dbReference type="EMBL" id="WWF01443.1"/>
    </source>
</evidence>
<feature type="domain" description="S-adenosyl-l-methionine hydroxide adenosyltransferase N-terminal" evidence="3">
    <location>
        <begin position="2"/>
        <end position="135"/>
    </location>
</feature>
<dbReference type="Gene3D" id="3.40.50.10790">
    <property type="entry name" value="S-adenosyl-l-methionine hydroxide adenosyltransferase, N-terminal"/>
    <property type="match status" value="1"/>
</dbReference>
<protein>
    <submittedName>
        <fullName evidence="5">SAM-dependent chlorinase/fluorinase</fullName>
    </submittedName>
</protein>
<keyword evidence="1" id="KW-0949">S-adenosyl-L-methionine</keyword>
<dbReference type="PANTHER" id="PTHR35092">
    <property type="entry name" value="CHLORINASE MJ1651"/>
    <property type="match status" value="1"/>
</dbReference>
<dbReference type="Proteomes" id="UP001359308">
    <property type="component" value="Chromosome"/>
</dbReference>
<dbReference type="Pfam" id="PF20257">
    <property type="entry name" value="SAM_HAT_C"/>
    <property type="match status" value="1"/>
</dbReference>
<reference evidence="5 6" key="1">
    <citation type="submission" date="2022-09" db="EMBL/GenBank/DDBJ databases">
        <authorList>
            <person name="Giprobiosintez L."/>
        </authorList>
    </citation>
    <scope>NUCLEOTIDE SEQUENCE [LARGE SCALE GENOMIC DNA]</scope>
    <source>
        <strain evidence="6">VKPM-B-12549 (GBS-15)</strain>
    </source>
</reference>
<dbReference type="RefSeq" id="WP_198321913.1">
    <property type="nucleotide sequence ID" value="NZ_CP104311.1"/>
</dbReference>
<evidence type="ECO:0000256" key="1">
    <source>
        <dbReference type="ARBA" id="ARBA00022691"/>
    </source>
</evidence>
<dbReference type="InterPro" id="IPR002747">
    <property type="entry name" value="SAM_OH_AdoTrfase"/>
</dbReference>
<sequence>MILLFTDFGPAGPYLGQVEAVLRLNAPGVDVIHLVSDAPAPLPAGYLLAALCRQFPQGSVFLCVVDPGVGSDREALALEADGRWFVGPNNGLLNTIAVQAQTRRWLRIDWRPPILSASFHGRDLFAPIAARIARRDFSWEHRVVAGPELTLWPADRASIIYCDHYGNALTGLRYRPEFAGRMLRVNDRYVRHAEVFCAVERGAALWYRNSLDLVEVAVNRGRADQILGLAIGDGVLFEP</sequence>
<gene>
    <name evidence="5" type="ORF">N4J17_13360</name>
</gene>
<evidence type="ECO:0000259" key="4">
    <source>
        <dbReference type="Pfam" id="PF20257"/>
    </source>
</evidence>
<dbReference type="EMBL" id="CP104311">
    <property type="protein sequence ID" value="WWF01443.1"/>
    <property type="molecule type" value="Genomic_DNA"/>
</dbReference>
<name>A0ABZ2F583_METCP</name>
<dbReference type="InterPro" id="IPR023228">
    <property type="entry name" value="SAM_OH_AdoTrfase_N_sf"/>
</dbReference>
<accession>A0ABZ2F583</accession>
<dbReference type="InterPro" id="IPR046470">
    <property type="entry name" value="SAM_HAT_C"/>
</dbReference>
<dbReference type="PIRSF" id="PIRSF006779">
    <property type="entry name" value="UCP006779"/>
    <property type="match status" value="1"/>
</dbReference>
<dbReference type="Pfam" id="PF01887">
    <property type="entry name" value="SAM_HAT_N"/>
    <property type="match status" value="1"/>
</dbReference>
<proteinExistence type="inferred from homology"/>
<evidence type="ECO:0000313" key="6">
    <source>
        <dbReference type="Proteomes" id="UP001359308"/>
    </source>
</evidence>
<dbReference type="InterPro" id="IPR046469">
    <property type="entry name" value="SAM_HAT_N"/>
</dbReference>
<dbReference type="PANTHER" id="PTHR35092:SF1">
    <property type="entry name" value="CHLORINASE MJ1651"/>
    <property type="match status" value="1"/>
</dbReference>
<keyword evidence="6" id="KW-1185">Reference proteome</keyword>
<dbReference type="SUPFAM" id="SSF101852">
    <property type="entry name" value="Bacterial fluorinating enzyme, C-terminal domain"/>
    <property type="match status" value="1"/>
</dbReference>